<organism evidence="2 3">
    <name type="scientific">Crepidotus variabilis</name>
    <dbReference type="NCBI Taxonomy" id="179855"/>
    <lineage>
        <taxon>Eukaryota</taxon>
        <taxon>Fungi</taxon>
        <taxon>Dikarya</taxon>
        <taxon>Basidiomycota</taxon>
        <taxon>Agaricomycotina</taxon>
        <taxon>Agaricomycetes</taxon>
        <taxon>Agaricomycetidae</taxon>
        <taxon>Agaricales</taxon>
        <taxon>Agaricineae</taxon>
        <taxon>Crepidotaceae</taxon>
        <taxon>Crepidotus</taxon>
    </lineage>
</organism>
<feature type="signal peptide" evidence="1">
    <location>
        <begin position="1"/>
        <end position="18"/>
    </location>
</feature>
<comment type="caution">
    <text evidence="2">The sequence shown here is derived from an EMBL/GenBank/DDBJ whole genome shotgun (WGS) entry which is preliminary data.</text>
</comment>
<gene>
    <name evidence="2" type="ORF">CPB83DRAFT_906881</name>
</gene>
<name>A0A9P6EFY6_9AGAR</name>
<evidence type="ECO:0000313" key="2">
    <source>
        <dbReference type="EMBL" id="KAF9528381.1"/>
    </source>
</evidence>
<keyword evidence="1" id="KW-0732">Signal</keyword>
<dbReference type="Proteomes" id="UP000807306">
    <property type="component" value="Unassembled WGS sequence"/>
</dbReference>
<sequence length="85" mass="9462">MKFSLPLIFLACAHFVTAQETEDPGIEGWNEVCGTFIGTKNCTNTVLSCCYLWSDYGVCRVKCPEFGSVIPEPEPIPPEYEDPEP</sequence>
<evidence type="ECO:0000256" key="1">
    <source>
        <dbReference type="SAM" id="SignalP"/>
    </source>
</evidence>
<protein>
    <submittedName>
        <fullName evidence="2">Uncharacterized protein</fullName>
    </submittedName>
</protein>
<feature type="chain" id="PRO_5040339201" evidence="1">
    <location>
        <begin position="19"/>
        <end position="85"/>
    </location>
</feature>
<evidence type="ECO:0000313" key="3">
    <source>
        <dbReference type="Proteomes" id="UP000807306"/>
    </source>
</evidence>
<proteinExistence type="predicted"/>
<reference evidence="2" key="1">
    <citation type="submission" date="2020-11" db="EMBL/GenBank/DDBJ databases">
        <authorList>
            <consortium name="DOE Joint Genome Institute"/>
            <person name="Ahrendt S."/>
            <person name="Riley R."/>
            <person name="Andreopoulos W."/>
            <person name="Labutti K."/>
            <person name="Pangilinan J."/>
            <person name="Ruiz-Duenas F.J."/>
            <person name="Barrasa J.M."/>
            <person name="Sanchez-Garcia M."/>
            <person name="Camarero S."/>
            <person name="Miyauchi S."/>
            <person name="Serrano A."/>
            <person name="Linde D."/>
            <person name="Babiker R."/>
            <person name="Drula E."/>
            <person name="Ayuso-Fernandez I."/>
            <person name="Pacheco R."/>
            <person name="Padilla G."/>
            <person name="Ferreira P."/>
            <person name="Barriuso J."/>
            <person name="Kellner H."/>
            <person name="Castanera R."/>
            <person name="Alfaro M."/>
            <person name="Ramirez L."/>
            <person name="Pisabarro A.G."/>
            <person name="Kuo A."/>
            <person name="Tritt A."/>
            <person name="Lipzen A."/>
            <person name="He G."/>
            <person name="Yan M."/>
            <person name="Ng V."/>
            <person name="Cullen D."/>
            <person name="Martin F."/>
            <person name="Rosso M.-N."/>
            <person name="Henrissat B."/>
            <person name="Hibbett D."/>
            <person name="Martinez A.T."/>
            <person name="Grigoriev I.V."/>
        </authorList>
    </citation>
    <scope>NUCLEOTIDE SEQUENCE</scope>
    <source>
        <strain evidence="2">CBS 506.95</strain>
    </source>
</reference>
<accession>A0A9P6EFY6</accession>
<dbReference type="OrthoDB" id="3054145at2759"/>
<keyword evidence="3" id="KW-1185">Reference proteome</keyword>
<dbReference type="AlphaFoldDB" id="A0A9P6EFY6"/>
<dbReference type="EMBL" id="MU157853">
    <property type="protein sequence ID" value="KAF9528381.1"/>
    <property type="molecule type" value="Genomic_DNA"/>
</dbReference>